<evidence type="ECO:0000313" key="5">
    <source>
        <dbReference type="Ensembl" id="ENSCSAVP00000012637.1"/>
    </source>
</evidence>
<dbReference type="Proteomes" id="UP000007875">
    <property type="component" value="Unassembled WGS sequence"/>
</dbReference>
<dbReference type="GO" id="GO:0004860">
    <property type="term" value="F:protein kinase inhibitor activity"/>
    <property type="evidence" value="ECO:0007669"/>
    <property type="project" value="UniProtKB-KW"/>
</dbReference>
<reference evidence="5" key="2">
    <citation type="submission" date="2025-08" db="UniProtKB">
        <authorList>
            <consortium name="Ensembl"/>
        </authorList>
    </citation>
    <scope>IDENTIFICATION</scope>
</reference>
<dbReference type="AlphaFoldDB" id="H2Z4X5"/>
<feature type="compositionally biased region" description="Low complexity" evidence="3">
    <location>
        <begin position="1"/>
        <end position="27"/>
    </location>
</feature>
<feature type="domain" description="Protein kinase" evidence="4">
    <location>
        <begin position="83"/>
        <end position="365"/>
    </location>
</feature>
<dbReference type="GeneTree" id="ENSGT00950000182986"/>
<dbReference type="InterPro" id="IPR000719">
    <property type="entry name" value="Prot_kinase_dom"/>
</dbReference>
<evidence type="ECO:0000256" key="3">
    <source>
        <dbReference type="SAM" id="MobiDB-lite"/>
    </source>
</evidence>
<comment type="similarity">
    <text evidence="2">Belongs to the protein kinase superfamily. CAMK Ser/Thr protein kinase family. Tribbles subfamily.</text>
</comment>
<evidence type="ECO:0000256" key="1">
    <source>
        <dbReference type="ARBA" id="ARBA00023013"/>
    </source>
</evidence>
<dbReference type="PROSITE" id="PS50011">
    <property type="entry name" value="PROTEIN_KINASE_DOM"/>
    <property type="match status" value="1"/>
</dbReference>
<dbReference type="InterPro" id="IPR011009">
    <property type="entry name" value="Kinase-like_dom_sf"/>
</dbReference>
<name>H2Z4X5_CIOSA</name>
<dbReference type="SMART" id="SM00220">
    <property type="entry name" value="S_TKc"/>
    <property type="match status" value="1"/>
</dbReference>
<dbReference type="STRING" id="51511.ENSCSAVP00000012637"/>
<keyword evidence="1" id="KW-0649">Protein kinase inhibitor</keyword>
<protein>
    <recommendedName>
        <fullName evidence="4">Protein kinase domain-containing protein</fullName>
    </recommendedName>
</protein>
<dbReference type="FunFam" id="1.10.510.10:FF:000153">
    <property type="entry name" value="Tribbles homolog 2"/>
    <property type="match status" value="1"/>
</dbReference>
<accession>H2Z4X5</accession>
<dbReference type="SUPFAM" id="SSF56112">
    <property type="entry name" value="Protein kinase-like (PK-like)"/>
    <property type="match status" value="1"/>
</dbReference>
<dbReference type="Pfam" id="PF00069">
    <property type="entry name" value="Pkinase"/>
    <property type="match status" value="1"/>
</dbReference>
<reference evidence="6" key="1">
    <citation type="submission" date="2003-08" db="EMBL/GenBank/DDBJ databases">
        <authorList>
            <person name="Birren B."/>
            <person name="Nusbaum C."/>
            <person name="Abebe A."/>
            <person name="Abouelleil A."/>
            <person name="Adekoya E."/>
            <person name="Ait-zahra M."/>
            <person name="Allen N."/>
            <person name="Allen T."/>
            <person name="An P."/>
            <person name="Anderson M."/>
            <person name="Anderson S."/>
            <person name="Arachchi H."/>
            <person name="Armbruster J."/>
            <person name="Bachantsang P."/>
            <person name="Baldwin J."/>
            <person name="Barry A."/>
            <person name="Bayul T."/>
            <person name="Blitshsteyn B."/>
            <person name="Bloom T."/>
            <person name="Blye J."/>
            <person name="Boguslavskiy L."/>
            <person name="Borowsky M."/>
            <person name="Boukhgalter B."/>
            <person name="Brunache A."/>
            <person name="Butler J."/>
            <person name="Calixte N."/>
            <person name="Calvo S."/>
            <person name="Camarata J."/>
            <person name="Campo K."/>
            <person name="Chang J."/>
            <person name="Cheshatsang Y."/>
            <person name="Citroen M."/>
            <person name="Collymore A."/>
            <person name="Considine T."/>
            <person name="Cook A."/>
            <person name="Cooke P."/>
            <person name="Corum B."/>
            <person name="Cuomo C."/>
            <person name="David R."/>
            <person name="Dawoe T."/>
            <person name="Degray S."/>
            <person name="Dodge S."/>
            <person name="Dooley K."/>
            <person name="Dorje P."/>
            <person name="Dorjee K."/>
            <person name="Dorris L."/>
            <person name="Duffey N."/>
            <person name="Dupes A."/>
            <person name="Elkins T."/>
            <person name="Engels R."/>
            <person name="Erickson J."/>
            <person name="Farina A."/>
            <person name="Faro S."/>
            <person name="Ferreira P."/>
            <person name="Fischer H."/>
            <person name="Fitzgerald M."/>
            <person name="Foley K."/>
            <person name="Gage D."/>
            <person name="Galagan J."/>
            <person name="Gearin G."/>
            <person name="Gnerre S."/>
            <person name="Gnirke A."/>
            <person name="Goyette A."/>
            <person name="Graham J."/>
            <person name="Grandbois E."/>
            <person name="Gyaltsen K."/>
            <person name="Hafez N."/>
            <person name="Hagopian D."/>
            <person name="Hagos B."/>
            <person name="Hall J."/>
            <person name="Hatcher B."/>
            <person name="Heller A."/>
            <person name="Higgins H."/>
            <person name="Honan T."/>
            <person name="Horn A."/>
            <person name="Houde N."/>
            <person name="Hughes L."/>
            <person name="Hulme W."/>
            <person name="Husby E."/>
            <person name="Iliev I."/>
            <person name="Jaffe D."/>
            <person name="Jones C."/>
            <person name="Kamal M."/>
            <person name="Kamat A."/>
            <person name="Kamvysselis M."/>
            <person name="Karlsson E."/>
            <person name="Kells C."/>
            <person name="Kieu A."/>
            <person name="Kisner P."/>
            <person name="Kodira C."/>
            <person name="Kulbokas E."/>
            <person name="Labutti K."/>
            <person name="Lama D."/>
            <person name="Landers T."/>
            <person name="Leger J."/>
            <person name="Levine S."/>
            <person name="Lewis D."/>
            <person name="Lewis T."/>
            <person name="Lindblad-toh K."/>
            <person name="Liu X."/>
            <person name="Lokyitsang T."/>
            <person name="Lokyitsang Y."/>
            <person name="Lucien O."/>
            <person name="Lui A."/>
            <person name="Ma L.J."/>
            <person name="Mabbitt R."/>
            <person name="Macdonald J."/>
            <person name="Maclean C."/>
            <person name="Major J."/>
            <person name="Manning J."/>
            <person name="Marabella R."/>
            <person name="Maru K."/>
            <person name="Matthews C."/>
            <person name="Mauceli E."/>
            <person name="Mccarthy M."/>
            <person name="Mcdonough S."/>
            <person name="Mcghee T."/>
            <person name="Meldrim J."/>
            <person name="Meneus L."/>
            <person name="Mesirov J."/>
            <person name="Mihalev A."/>
            <person name="Mihova T."/>
            <person name="Mikkelsen T."/>
            <person name="Mlenga V."/>
            <person name="Moru K."/>
            <person name="Mozes J."/>
            <person name="Mulrain L."/>
            <person name="Munson G."/>
            <person name="Naylor J."/>
            <person name="Newes C."/>
            <person name="Nguyen C."/>
            <person name="Nguyen N."/>
            <person name="Nguyen T."/>
            <person name="Nicol R."/>
            <person name="Nielsen C."/>
            <person name="Nizzari M."/>
            <person name="Norbu C."/>
            <person name="Norbu N."/>
            <person name="O'donnell P."/>
            <person name="Okoawo O."/>
            <person name="O'leary S."/>
            <person name="Omotosho B."/>
            <person name="O'neill K."/>
            <person name="Osman S."/>
            <person name="Parker S."/>
            <person name="Perrin D."/>
            <person name="Phunkhang P."/>
            <person name="Piqani B."/>
            <person name="Purcell S."/>
            <person name="Rachupka T."/>
            <person name="Ramasamy U."/>
            <person name="Rameau R."/>
            <person name="Ray V."/>
            <person name="Raymond C."/>
            <person name="Retta R."/>
            <person name="Richardson S."/>
            <person name="Rise C."/>
            <person name="Rodriguez J."/>
            <person name="Rogers J."/>
            <person name="Rogov P."/>
            <person name="Rutman M."/>
            <person name="Schupbach R."/>
            <person name="Seaman C."/>
            <person name="Settipalli S."/>
            <person name="Sharpe T."/>
            <person name="Sheridan J."/>
            <person name="Sherpa N."/>
            <person name="Shi J."/>
            <person name="Smirnov S."/>
            <person name="Smith C."/>
            <person name="Sougnez C."/>
            <person name="Spencer B."/>
            <person name="Stalker J."/>
            <person name="Stange-thomann N."/>
            <person name="Stavropoulos S."/>
            <person name="Stetson K."/>
            <person name="Stone C."/>
            <person name="Stone S."/>
            <person name="Stubbs M."/>
            <person name="Talamas J."/>
            <person name="Tchuinga P."/>
            <person name="Tenzing P."/>
            <person name="Tesfaye S."/>
            <person name="Theodore J."/>
            <person name="Thoulutsang Y."/>
            <person name="Topham K."/>
            <person name="Towey S."/>
            <person name="Tsamla T."/>
            <person name="Tsomo N."/>
            <person name="Vallee D."/>
            <person name="Vassiliev H."/>
            <person name="Venkataraman V."/>
            <person name="Vinson J."/>
            <person name="Vo A."/>
            <person name="Wade C."/>
            <person name="Wang S."/>
            <person name="Wangchuk T."/>
            <person name="Wangdi T."/>
            <person name="Whittaker C."/>
            <person name="Wilkinson J."/>
            <person name="Wu Y."/>
            <person name="Wyman D."/>
            <person name="Yadav S."/>
            <person name="Yang S."/>
            <person name="Yang X."/>
            <person name="Yeager S."/>
            <person name="Yee E."/>
            <person name="Young G."/>
            <person name="Zainoun J."/>
            <person name="Zembeck L."/>
            <person name="Zimmer A."/>
            <person name="Zody M."/>
            <person name="Lander E."/>
        </authorList>
    </citation>
    <scope>NUCLEOTIDE SEQUENCE [LARGE SCALE GENOMIC DNA]</scope>
</reference>
<dbReference type="GO" id="GO:0004672">
    <property type="term" value="F:protein kinase activity"/>
    <property type="evidence" value="ECO:0007669"/>
    <property type="project" value="InterPro"/>
</dbReference>
<keyword evidence="6" id="KW-1185">Reference proteome</keyword>
<feature type="region of interest" description="Disordered" evidence="3">
    <location>
        <begin position="1"/>
        <end position="72"/>
    </location>
</feature>
<dbReference type="InParanoid" id="H2Z4X5"/>
<dbReference type="FunCoup" id="H2Z4X5">
    <property type="interactions" value="41"/>
</dbReference>
<proteinExistence type="inferred from homology"/>
<dbReference type="GO" id="GO:0032436">
    <property type="term" value="P:positive regulation of proteasomal ubiquitin-dependent protein catabolic process"/>
    <property type="evidence" value="ECO:0007669"/>
    <property type="project" value="TreeGrafter"/>
</dbReference>
<evidence type="ECO:0000259" key="4">
    <source>
        <dbReference type="PROSITE" id="PS50011"/>
    </source>
</evidence>
<dbReference type="PANTHER" id="PTHR22961:SF13">
    <property type="entry name" value="TRIBBLES"/>
    <property type="match status" value="1"/>
</dbReference>
<dbReference type="GO" id="GO:0031434">
    <property type="term" value="F:mitogen-activated protein kinase kinase binding"/>
    <property type="evidence" value="ECO:0007669"/>
    <property type="project" value="TreeGrafter"/>
</dbReference>
<dbReference type="InterPro" id="IPR024104">
    <property type="entry name" value="Tribbles/Ser_Thr_kinase_40"/>
</dbReference>
<evidence type="ECO:0000256" key="2">
    <source>
        <dbReference type="ARBA" id="ARBA00038180"/>
    </source>
</evidence>
<dbReference type="Ensembl" id="ENSCSAVT00000012782.1">
    <property type="protein sequence ID" value="ENSCSAVP00000012637.1"/>
    <property type="gene ID" value="ENSCSAVG00000007420.1"/>
</dbReference>
<dbReference type="Gene3D" id="3.30.200.20">
    <property type="entry name" value="Phosphorylase Kinase, domain 1"/>
    <property type="match status" value="1"/>
</dbReference>
<dbReference type="GO" id="GO:0005634">
    <property type="term" value="C:nucleus"/>
    <property type="evidence" value="ECO:0007669"/>
    <property type="project" value="TreeGrafter"/>
</dbReference>
<dbReference type="PANTHER" id="PTHR22961">
    <property type="entry name" value="SER/THR PROTEIN KINASE-TRB"/>
    <property type="match status" value="1"/>
</dbReference>
<evidence type="ECO:0000313" key="6">
    <source>
        <dbReference type="Proteomes" id="UP000007875"/>
    </source>
</evidence>
<sequence>MNVQRSSPISIQDDSSGSSSFEGTDGSPVNLPVRVRRDTITRIKSPLDLQRTRNSSISPGLASPTPPTFIPDGSHTVSRIGKYILVEHVEGHNSGNVFRAVDYNTEEEFICKVYDKREYRKVLDGYFRVAPHPNINCVVDVIVGATKAYLFLLPGVPLQDKKSLPDDDKLGFHAENLHSYVRSKRRLAEVVAAPLFHQVVAAVAHAHGHNIILRDLKLRKFIFRDAERNELMLESLDEACVLDNDDDFIADRHGCPAYASPEIIMCTASQSTLSRSAPSGSLQCGGYSGKASDVWSLGVMLYTILVGRYPFHESDPRSLFAKISRGHFNLPESLSSEARNLICNLLRKNPSERLTAHQILDHPWLKRGGNCWDIPRPAVALGSGGDRRDNLKKSLPFGRHSGGHSLPASLYSAPYYADQMVPDVPQDPSLRHDDVSEEMLFTFGE</sequence>
<reference evidence="5" key="3">
    <citation type="submission" date="2025-09" db="UniProtKB">
        <authorList>
            <consortium name="Ensembl"/>
        </authorList>
    </citation>
    <scope>IDENTIFICATION</scope>
</reference>
<dbReference type="eggNOG" id="KOG0583">
    <property type="taxonomic scope" value="Eukaryota"/>
</dbReference>
<organism evidence="5 6">
    <name type="scientific">Ciona savignyi</name>
    <name type="common">Pacific transparent sea squirt</name>
    <dbReference type="NCBI Taxonomy" id="51511"/>
    <lineage>
        <taxon>Eukaryota</taxon>
        <taxon>Metazoa</taxon>
        <taxon>Chordata</taxon>
        <taxon>Tunicata</taxon>
        <taxon>Ascidiacea</taxon>
        <taxon>Phlebobranchia</taxon>
        <taxon>Cionidae</taxon>
        <taxon>Ciona</taxon>
    </lineage>
</organism>
<dbReference type="GO" id="GO:0005524">
    <property type="term" value="F:ATP binding"/>
    <property type="evidence" value="ECO:0007669"/>
    <property type="project" value="InterPro"/>
</dbReference>
<dbReference type="Gene3D" id="1.10.510.10">
    <property type="entry name" value="Transferase(Phosphotransferase) domain 1"/>
    <property type="match status" value="1"/>
</dbReference>